<proteinExistence type="predicted"/>
<dbReference type="EMBL" id="JBHSMU010000013">
    <property type="protein sequence ID" value="MFC5460680.1"/>
    <property type="molecule type" value="Genomic_DNA"/>
</dbReference>
<protein>
    <recommendedName>
        <fullName evidence="3">Regulatory protein, RpfE type</fullName>
    </recommendedName>
</protein>
<name>A0ABW0L4N3_9BURK</name>
<dbReference type="RefSeq" id="WP_379783764.1">
    <property type="nucleotide sequence ID" value="NZ_JBHSMU010000013.1"/>
</dbReference>
<evidence type="ECO:0000313" key="1">
    <source>
        <dbReference type="EMBL" id="MFC5460680.1"/>
    </source>
</evidence>
<evidence type="ECO:0000313" key="2">
    <source>
        <dbReference type="Proteomes" id="UP001596050"/>
    </source>
</evidence>
<gene>
    <name evidence="1" type="ORF">ACFPN5_12775</name>
</gene>
<dbReference type="PIRSF" id="PIRSF015283">
    <property type="entry name" value="Regulatory_RpfE"/>
    <property type="match status" value="1"/>
</dbReference>
<dbReference type="InterPro" id="IPR016631">
    <property type="entry name" value="Regulatory_RpfE"/>
</dbReference>
<sequence>MPYNHGMAHITLVLPFALPIPEFAPDLVRALAPNAPALGALLSRTSSYARVAVDDTVRALPHEQWLARALGLLEAGRPALAAAAMRGRGIEPDGGTWFIVNPAHIEIARTHLLMADLRNIRLSEPDSRALFESARPYFEEAGHALAWGDAQTWFMRADDWAALDTATPDAAVGMDLTDWMPAGAHAAAFRRLQNEVQILWHSHPVNAEREARRLPPVNAFWLWGAADAARSRAPRAPALAAFDAAPWVDALADTPVTDLPAFVAGLDRDTILVCGSAAASAIGADWGIWIAQMGQLEAALFAPILKALLDNRVRSVSLVLSHRDAHAACTTNALAQRKFWRRPTLDRLL</sequence>
<dbReference type="Proteomes" id="UP001596050">
    <property type="component" value="Unassembled WGS sequence"/>
</dbReference>
<organism evidence="1 2">
    <name type="scientific">Massilia niabensis</name>
    <dbReference type="NCBI Taxonomy" id="544910"/>
    <lineage>
        <taxon>Bacteria</taxon>
        <taxon>Pseudomonadati</taxon>
        <taxon>Pseudomonadota</taxon>
        <taxon>Betaproteobacteria</taxon>
        <taxon>Burkholderiales</taxon>
        <taxon>Oxalobacteraceae</taxon>
        <taxon>Telluria group</taxon>
        <taxon>Massilia</taxon>
    </lineage>
</organism>
<evidence type="ECO:0008006" key="3">
    <source>
        <dbReference type="Google" id="ProtNLM"/>
    </source>
</evidence>
<reference evidence="2" key="1">
    <citation type="journal article" date="2019" name="Int. J. Syst. Evol. Microbiol.">
        <title>The Global Catalogue of Microorganisms (GCM) 10K type strain sequencing project: providing services to taxonomists for standard genome sequencing and annotation.</title>
        <authorList>
            <consortium name="The Broad Institute Genomics Platform"/>
            <consortium name="The Broad Institute Genome Sequencing Center for Infectious Disease"/>
            <person name="Wu L."/>
            <person name="Ma J."/>
        </authorList>
    </citation>
    <scope>NUCLEOTIDE SEQUENCE [LARGE SCALE GENOMIC DNA]</scope>
    <source>
        <strain evidence="2">KACC 12649</strain>
    </source>
</reference>
<comment type="caution">
    <text evidence="1">The sequence shown here is derived from an EMBL/GenBank/DDBJ whole genome shotgun (WGS) entry which is preliminary data.</text>
</comment>
<accession>A0ABW0L4N3</accession>
<keyword evidence="2" id="KW-1185">Reference proteome</keyword>